<proteinExistence type="predicted"/>
<sequence>MESEEVPGFFYDPSCGRYFKLQPNHASSFISKSSLTEEKARKEYESRLLSLESRLLLNSEKNMCVNNYFVECEVVDGLRKFNKADFYTSMCFAHMRHQLRSPLDFALARPTMLDTSCGSQIHVIDSHFPSATLRQYKVKWNPNLGLPKPARFVLRCRPRSYDGTNCHNCNDATWIIPATSIACVSCDSFSVLRTSENGYELFESIRLRRLANPRFAQSVLPYYSSSPGESPSGPPAAEAPLFFTNNKLFVYDGRVRLLLGTSGFVRRASLSLFSSVENPRFTAVAKADHLYFVPYTFSLIYVAAGDRFSLLSLQTQRRVDEHIVFGDSSGAACDVTHMQALLSPSGDRSGLLVGRRNGLVELWDDRWPRKPAVTYHGSDAGLVTPSASPVPPKPVVDVPSRTIVASPLIGCPKIGVWQLKTGKLLNLLEYPVDEFDDPAFAPPPLLLLRSQWGWKRNRPPLRGPTLLSIGLRCADFFY</sequence>
<evidence type="ECO:0000313" key="1">
    <source>
        <dbReference type="WBParaSite" id="MCU_000710-RB"/>
    </source>
</evidence>
<reference evidence="1" key="1">
    <citation type="submission" date="2019-11" db="UniProtKB">
        <authorList>
            <consortium name="WormBaseParasite"/>
        </authorList>
    </citation>
    <scope>IDENTIFICATION</scope>
</reference>
<name>A0A5K3EJF2_MESCO</name>
<accession>A0A5K3EJF2</accession>
<organism evidence="1">
    <name type="scientific">Mesocestoides corti</name>
    <name type="common">Flatworm</name>
    <dbReference type="NCBI Taxonomy" id="53468"/>
    <lineage>
        <taxon>Eukaryota</taxon>
        <taxon>Metazoa</taxon>
        <taxon>Spiralia</taxon>
        <taxon>Lophotrochozoa</taxon>
        <taxon>Platyhelminthes</taxon>
        <taxon>Cestoda</taxon>
        <taxon>Eucestoda</taxon>
        <taxon>Cyclophyllidea</taxon>
        <taxon>Mesocestoididae</taxon>
        <taxon>Mesocestoides</taxon>
    </lineage>
</organism>
<dbReference type="WBParaSite" id="MCU_000710-RB">
    <property type="protein sequence ID" value="MCU_000710-RB"/>
    <property type="gene ID" value="MCU_000710"/>
</dbReference>
<protein>
    <submittedName>
        <fullName evidence="1">Uncharacterized protein</fullName>
    </submittedName>
</protein>
<dbReference type="AlphaFoldDB" id="A0A5K3EJF2"/>